<organism evidence="5 6">
    <name type="scientific">Rossellomorea pakistanensis</name>
    <dbReference type="NCBI Taxonomy" id="992288"/>
    <lineage>
        <taxon>Bacteria</taxon>
        <taxon>Bacillati</taxon>
        <taxon>Bacillota</taxon>
        <taxon>Bacilli</taxon>
        <taxon>Bacillales</taxon>
        <taxon>Bacillaceae</taxon>
        <taxon>Rossellomorea</taxon>
    </lineage>
</organism>
<proteinExistence type="inferred from homology"/>
<dbReference type="InterPro" id="IPR036907">
    <property type="entry name" value="5'-Nucleotdase_C_sf"/>
</dbReference>
<feature type="domain" description="Calcineurin-like phosphoesterase" evidence="3">
    <location>
        <begin position="6"/>
        <end position="208"/>
    </location>
</feature>
<dbReference type="RefSeq" id="WP_205174338.1">
    <property type="nucleotide sequence ID" value="NZ_JAFBDZ010000004.1"/>
</dbReference>
<reference evidence="5 6" key="1">
    <citation type="submission" date="2021-01" db="EMBL/GenBank/DDBJ databases">
        <title>Genomic Encyclopedia of Type Strains, Phase IV (KMG-IV): sequencing the most valuable type-strain genomes for metagenomic binning, comparative biology and taxonomic classification.</title>
        <authorList>
            <person name="Goeker M."/>
        </authorList>
    </citation>
    <scope>NUCLEOTIDE SEQUENCE [LARGE SCALE GENOMIC DNA]</scope>
    <source>
        <strain evidence="5 6">DSM 24834</strain>
    </source>
</reference>
<evidence type="ECO:0000256" key="1">
    <source>
        <dbReference type="ARBA" id="ARBA00022729"/>
    </source>
</evidence>
<comment type="similarity">
    <text evidence="2">Belongs to the 5'-nucleotidase family.</text>
</comment>
<name>A0ABS2NGY6_9BACI</name>
<keyword evidence="2" id="KW-0547">Nucleotide-binding</keyword>
<dbReference type="SUPFAM" id="SSF56300">
    <property type="entry name" value="Metallo-dependent phosphatases"/>
    <property type="match status" value="1"/>
</dbReference>
<dbReference type="Proteomes" id="UP001646157">
    <property type="component" value="Unassembled WGS sequence"/>
</dbReference>
<gene>
    <name evidence="5" type="ORF">JOC86_003704</name>
</gene>
<dbReference type="SUPFAM" id="SSF55816">
    <property type="entry name" value="5'-nucleotidase (syn. UDP-sugar hydrolase), C-terminal domain"/>
    <property type="match status" value="1"/>
</dbReference>
<evidence type="ECO:0000313" key="5">
    <source>
        <dbReference type="EMBL" id="MBM7587131.1"/>
    </source>
</evidence>
<evidence type="ECO:0000256" key="2">
    <source>
        <dbReference type="RuleBase" id="RU362119"/>
    </source>
</evidence>
<protein>
    <submittedName>
        <fullName evidence="5">2',3'-cyclic-nucleotide 2'-phosphodiesterase (5'-nucleotidase family)</fullName>
    </submittedName>
</protein>
<dbReference type="Pfam" id="PF02872">
    <property type="entry name" value="5_nucleotid_C"/>
    <property type="match status" value="1"/>
</dbReference>
<dbReference type="PRINTS" id="PR01607">
    <property type="entry name" value="APYRASEFAMLY"/>
</dbReference>
<dbReference type="CDD" id="cd00845">
    <property type="entry name" value="MPP_UshA_N_like"/>
    <property type="match status" value="1"/>
</dbReference>
<dbReference type="InterPro" id="IPR006179">
    <property type="entry name" value="5_nucleotidase/apyrase"/>
</dbReference>
<dbReference type="InterPro" id="IPR004843">
    <property type="entry name" value="Calcineurin-like_PHP"/>
</dbReference>
<sequence>MKQTITIIHTNDLHGNYDQLLRQAAFIKKRVSELEEQGKNYILLDGGDHLDMSINECLATNGGMHLEMLEDIGYHAMSVGNNELLRSTPELIRKLSLKSKVPWLLLNLVESDGASIGGVKETHIVEVGDHLKVGLFGATDQFGDLYENKHGFRNRNTLESINKAVTDLKEHGANLIVFLSHLGYDADLTLAKSLSGMVDVIVGAHTHHALERPVVESDVVIVQAGCYGNYVGELNLEYDLDEGIIEEYKGKLTEIKLDSECDPSMTAILERGREQTKEFLSEALSYTGQALSHTDLIKRMAEGMRDFWDADIGIMYGGAATDGMEKGSITKGKVLNLCRSMHSPVLIEMKGEQIVGLIKDRFKEEITSKKVYGNGFRPHGIEIGALEFSGITWIDQSGVITDIKVNGESLDENRVYTVGSGTPLLYAEVCGYKSVSGCKMIDIGKTVMVKDVFMDFLKKSSGASDKVNA</sequence>
<dbReference type="Pfam" id="PF00149">
    <property type="entry name" value="Metallophos"/>
    <property type="match status" value="1"/>
</dbReference>
<dbReference type="PANTHER" id="PTHR11575">
    <property type="entry name" value="5'-NUCLEOTIDASE-RELATED"/>
    <property type="match status" value="1"/>
</dbReference>
<dbReference type="InterPro" id="IPR008334">
    <property type="entry name" value="5'-Nucleotdase_C"/>
</dbReference>
<feature type="domain" description="5'-Nucleotidase C-terminal" evidence="4">
    <location>
        <begin position="291"/>
        <end position="418"/>
    </location>
</feature>
<dbReference type="PANTHER" id="PTHR11575:SF23">
    <property type="entry name" value="5-NUCLEOTIDASE FAMILY PROTEIN"/>
    <property type="match status" value="1"/>
</dbReference>
<keyword evidence="1" id="KW-0732">Signal</keyword>
<dbReference type="Gene3D" id="3.90.780.10">
    <property type="entry name" value="5'-Nucleotidase, C-terminal domain"/>
    <property type="match status" value="1"/>
</dbReference>
<keyword evidence="2" id="KW-0378">Hydrolase</keyword>
<keyword evidence="6" id="KW-1185">Reference proteome</keyword>
<dbReference type="Gene3D" id="3.60.21.10">
    <property type="match status" value="1"/>
</dbReference>
<evidence type="ECO:0000313" key="6">
    <source>
        <dbReference type="Proteomes" id="UP001646157"/>
    </source>
</evidence>
<evidence type="ECO:0000259" key="4">
    <source>
        <dbReference type="Pfam" id="PF02872"/>
    </source>
</evidence>
<dbReference type="InterPro" id="IPR029052">
    <property type="entry name" value="Metallo-depent_PP-like"/>
</dbReference>
<evidence type="ECO:0000259" key="3">
    <source>
        <dbReference type="Pfam" id="PF00149"/>
    </source>
</evidence>
<accession>A0ABS2NGY6</accession>
<comment type="caution">
    <text evidence="5">The sequence shown here is derived from an EMBL/GenBank/DDBJ whole genome shotgun (WGS) entry which is preliminary data.</text>
</comment>
<dbReference type="EMBL" id="JAFBDZ010000004">
    <property type="protein sequence ID" value="MBM7587131.1"/>
    <property type="molecule type" value="Genomic_DNA"/>
</dbReference>